<dbReference type="Gene3D" id="3.40.50.300">
    <property type="entry name" value="P-loop containing nucleotide triphosphate hydrolases"/>
    <property type="match status" value="1"/>
</dbReference>
<dbReference type="InterPro" id="IPR027417">
    <property type="entry name" value="P-loop_NTPase"/>
</dbReference>
<dbReference type="Pfam" id="PF02463">
    <property type="entry name" value="SMC_N"/>
    <property type="match status" value="1"/>
</dbReference>
<keyword evidence="7 9" id="KW-0067">ATP-binding</keyword>
<dbReference type="Proteomes" id="UP000230000">
    <property type="component" value="Unassembled WGS sequence"/>
</dbReference>
<keyword evidence="6 9" id="KW-0547">Nucleotide-binding</keyword>
<dbReference type="SMART" id="SM00382">
    <property type="entry name" value="AAA"/>
    <property type="match status" value="1"/>
</dbReference>
<comment type="caution">
    <text evidence="12">The sequence shown here is derived from an EMBL/GenBank/DDBJ whole genome shotgun (WGS) entry which is preliminary data.</text>
</comment>
<evidence type="ECO:0000256" key="10">
    <source>
        <dbReference type="RuleBase" id="RU000578"/>
    </source>
</evidence>
<dbReference type="GO" id="GO:0009432">
    <property type="term" value="P:SOS response"/>
    <property type="evidence" value="ECO:0007669"/>
    <property type="project" value="UniProtKB-UniRule"/>
</dbReference>
<accession>A0A2M9CUH7</accession>
<dbReference type="PANTHER" id="PTHR32182:SF0">
    <property type="entry name" value="DNA REPLICATION AND REPAIR PROTEIN RECF"/>
    <property type="match status" value="1"/>
</dbReference>
<evidence type="ECO:0000256" key="4">
    <source>
        <dbReference type="ARBA" id="ARBA00022490"/>
    </source>
</evidence>
<dbReference type="Gene3D" id="1.20.1050.90">
    <property type="entry name" value="RecF/RecN/SMC, N-terminal domain"/>
    <property type="match status" value="1"/>
</dbReference>
<dbReference type="PANTHER" id="PTHR32182">
    <property type="entry name" value="DNA REPLICATION AND REPAIR PROTEIN RECF"/>
    <property type="match status" value="1"/>
</dbReference>
<keyword evidence="9 10" id="KW-0227">DNA damage</keyword>
<dbReference type="NCBIfam" id="TIGR00611">
    <property type="entry name" value="recf"/>
    <property type="match status" value="1"/>
</dbReference>
<dbReference type="GO" id="GO:0005737">
    <property type="term" value="C:cytoplasm"/>
    <property type="evidence" value="ECO:0007669"/>
    <property type="project" value="UniProtKB-SubCell"/>
</dbReference>
<dbReference type="InterPro" id="IPR003395">
    <property type="entry name" value="RecF/RecN/SMC_N"/>
</dbReference>
<comment type="similarity">
    <text evidence="2 9 10">Belongs to the RecF family.</text>
</comment>
<dbReference type="GO" id="GO:0000731">
    <property type="term" value="P:DNA synthesis involved in DNA repair"/>
    <property type="evidence" value="ECO:0007669"/>
    <property type="project" value="TreeGrafter"/>
</dbReference>
<evidence type="ECO:0000256" key="6">
    <source>
        <dbReference type="ARBA" id="ARBA00022741"/>
    </source>
</evidence>
<keyword evidence="9 10" id="KW-0742">SOS response</keyword>
<keyword evidence="13" id="KW-1185">Reference proteome</keyword>
<dbReference type="InterPro" id="IPR018078">
    <property type="entry name" value="DNA-binding_RecF_CS"/>
</dbReference>
<dbReference type="GO" id="GO:0006302">
    <property type="term" value="P:double-strand break repair"/>
    <property type="evidence" value="ECO:0007669"/>
    <property type="project" value="TreeGrafter"/>
</dbReference>
<comment type="function">
    <text evidence="9 10">The RecF protein is involved in DNA metabolism; it is required for DNA replication and normal SOS inducibility. RecF binds preferentially to single-stranded, linear DNA. It also seems to bind ATP.</text>
</comment>
<keyword evidence="5 9" id="KW-0235">DNA replication</keyword>
<name>A0A2M9CUH7_9BACT</name>
<dbReference type="AlphaFoldDB" id="A0A2M9CUH7"/>
<dbReference type="PROSITE" id="PS00618">
    <property type="entry name" value="RECF_2"/>
    <property type="match status" value="1"/>
</dbReference>
<dbReference type="InterPro" id="IPR003593">
    <property type="entry name" value="AAA+_ATPase"/>
</dbReference>
<proteinExistence type="inferred from homology"/>
<reference evidence="12 13" key="1">
    <citation type="submission" date="2017-11" db="EMBL/GenBank/DDBJ databases">
        <title>Genomic Encyclopedia of Archaeal and Bacterial Type Strains, Phase II (KMG-II): From Individual Species to Whole Genera.</title>
        <authorList>
            <person name="Goeker M."/>
        </authorList>
    </citation>
    <scope>NUCLEOTIDE SEQUENCE [LARGE SCALE GENOMIC DNA]</scope>
    <source>
        <strain evidence="12 13">DSM 27268</strain>
    </source>
</reference>
<keyword evidence="9 10" id="KW-0234">DNA repair</keyword>
<evidence type="ECO:0000256" key="3">
    <source>
        <dbReference type="ARBA" id="ARBA00020170"/>
    </source>
</evidence>
<evidence type="ECO:0000256" key="7">
    <source>
        <dbReference type="ARBA" id="ARBA00022840"/>
    </source>
</evidence>
<evidence type="ECO:0000256" key="1">
    <source>
        <dbReference type="ARBA" id="ARBA00004496"/>
    </source>
</evidence>
<evidence type="ECO:0000256" key="9">
    <source>
        <dbReference type="HAMAP-Rule" id="MF_00365"/>
    </source>
</evidence>
<dbReference type="GO" id="GO:0003697">
    <property type="term" value="F:single-stranded DNA binding"/>
    <property type="evidence" value="ECO:0007669"/>
    <property type="project" value="UniProtKB-UniRule"/>
</dbReference>
<dbReference type="InterPro" id="IPR042174">
    <property type="entry name" value="RecF_2"/>
</dbReference>
<dbReference type="InterPro" id="IPR001238">
    <property type="entry name" value="DNA-binding_RecF"/>
</dbReference>
<protein>
    <recommendedName>
        <fullName evidence="3 9">DNA replication and repair protein RecF</fullName>
    </recommendedName>
</protein>
<evidence type="ECO:0000256" key="8">
    <source>
        <dbReference type="ARBA" id="ARBA00023125"/>
    </source>
</evidence>
<gene>
    <name evidence="9" type="primary">recF</name>
    <name evidence="12" type="ORF">BXY57_1108</name>
</gene>
<evidence type="ECO:0000313" key="12">
    <source>
        <dbReference type="EMBL" id="PJJ75529.1"/>
    </source>
</evidence>
<evidence type="ECO:0000256" key="5">
    <source>
        <dbReference type="ARBA" id="ARBA00022705"/>
    </source>
</evidence>
<comment type="subcellular location">
    <subcellularLocation>
        <location evidence="1 9 10">Cytoplasm</location>
    </subcellularLocation>
</comment>
<keyword evidence="4 9" id="KW-0963">Cytoplasm</keyword>
<dbReference type="EMBL" id="PGFG01000001">
    <property type="protein sequence ID" value="PJJ75529.1"/>
    <property type="molecule type" value="Genomic_DNA"/>
</dbReference>
<sequence length="370" mass="42562">MYTTSYIAAVELTQFKNFTHATFAFSPEMNFITGANGCGKTTLLDAVHYLSMTKSYFHATDQPVIQYGKEGFRLEGKWHQHDIDYHLVCVAKEGAKKEFVVNDIPYPRLASHIGRFPVVMIAPDDVLMITGGSEERRKWLDALLSQLSGDYLTHLLAYQKILAQRNQLLRQWQEHPSAHIHDLLDAYDQQWIPHAEAIFQYREQICAQLIPLTVQFYTHLSGNKEHIQLQYQSQLHEKSIQIRLREIRKQDLQMGRSTAGIHKDELQFLLNGYPVKIHGSQGQRKSFLLALKLAQHQLIFRQKNITPVLMLDDIFEKLDPKRIQLLLSLIRLEGFGQVLITDTDAERIAAHIPMQQTTAQFISLPTHPAS</sequence>
<organism evidence="12 13">
    <name type="scientific">Thermoflavifilum aggregans</name>
    <dbReference type="NCBI Taxonomy" id="454188"/>
    <lineage>
        <taxon>Bacteria</taxon>
        <taxon>Pseudomonadati</taxon>
        <taxon>Bacteroidota</taxon>
        <taxon>Chitinophagia</taxon>
        <taxon>Chitinophagales</taxon>
        <taxon>Chitinophagaceae</taxon>
        <taxon>Thermoflavifilum</taxon>
    </lineage>
</organism>
<dbReference type="OrthoDB" id="9803889at2"/>
<dbReference type="GO" id="GO:0006260">
    <property type="term" value="P:DNA replication"/>
    <property type="evidence" value="ECO:0007669"/>
    <property type="project" value="UniProtKB-UniRule"/>
</dbReference>
<dbReference type="SUPFAM" id="SSF52540">
    <property type="entry name" value="P-loop containing nucleoside triphosphate hydrolases"/>
    <property type="match status" value="1"/>
</dbReference>
<dbReference type="GO" id="GO:0005524">
    <property type="term" value="F:ATP binding"/>
    <property type="evidence" value="ECO:0007669"/>
    <property type="project" value="UniProtKB-UniRule"/>
</dbReference>
<evidence type="ECO:0000256" key="2">
    <source>
        <dbReference type="ARBA" id="ARBA00008016"/>
    </source>
</evidence>
<evidence type="ECO:0000313" key="13">
    <source>
        <dbReference type="Proteomes" id="UP000230000"/>
    </source>
</evidence>
<keyword evidence="8 9" id="KW-0238">DNA-binding</keyword>
<evidence type="ECO:0000259" key="11">
    <source>
        <dbReference type="SMART" id="SM00382"/>
    </source>
</evidence>
<feature type="binding site" evidence="9">
    <location>
        <begin position="34"/>
        <end position="41"/>
    </location>
    <ligand>
        <name>ATP</name>
        <dbReference type="ChEBI" id="CHEBI:30616"/>
    </ligand>
</feature>
<feature type="domain" description="AAA+ ATPase" evidence="11">
    <location>
        <begin position="26"/>
        <end position="358"/>
    </location>
</feature>
<dbReference type="HAMAP" id="MF_00365">
    <property type="entry name" value="RecF"/>
    <property type="match status" value="1"/>
</dbReference>